<dbReference type="GO" id="GO:0005524">
    <property type="term" value="F:ATP binding"/>
    <property type="evidence" value="ECO:0007669"/>
    <property type="project" value="UniProtKB-KW"/>
</dbReference>
<dbReference type="GO" id="GO:0000077">
    <property type="term" value="P:DNA damage checkpoint signaling"/>
    <property type="evidence" value="ECO:0007669"/>
    <property type="project" value="InterPro"/>
</dbReference>
<reference evidence="9" key="1">
    <citation type="submission" date="2015-03" db="EMBL/GenBank/DDBJ databases">
        <title>Wuchereria bancrofti Genome Sequencing Papua New Guinea Strain.</title>
        <authorList>
            <person name="Small S.T."/>
            <person name="Serre D."/>
            <person name="Zimmerman P.A."/>
        </authorList>
    </citation>
    <scope>NUCLEOTIDE SEQUENCE [LARGE SCALE GENOMIC DNA]</scope>
    <source>
        <strain evidence="9">pt0022</strain>
    </source>
</reference>
<dbReference type="Gene3D" id="3.40.50.300">
    <property type="entry name" value="P-loop containing nucleotide triphosphate hydrolases"/>
    <property type="match status" value="1"/>
</dbReference>
<keyword evidence="2" id="KW-0547">Nucleotide-binding</keyword>
<evidence type="ECO:0000313" key="9">
    <source>
        <dbReference type="Proteomes" id="UP000093561"/>
    </source>
</evidence>
<evidence type="ECO:0000256" key="6">
    <source>
        <dbReference type="ARBA" id="ARBA00023242"/>
    </source>
</evidence>
<accession>A0AAF5Q458</accession>
<dbReference type="PANTHER" id="PTHR46239:SF1">
    <property type="entry name" value="DNA REPAIR PROTEIN RAD51 HOMOLOG 3"/>
    <property type="match status" value="1"/>
</dbReference>
<organism evidence="9 10">
    <name type="scientific">Wuchereria bancrofti</name>
    <dbReference type="NCBI Taxonomy" id="6293"/>
    <lineage>
        <taxon>Eukaryota</taxon>
        <taxon>Metazoa</taxon>
        <taxon>Ecdysozoa</taxon>
        <taxon>Nematoda</taxon>
        <taxon>Chromadorea</taxon>
        <taxon>Rhabditida</taxon>
        <taxon>Spirurina</taxon>
        <taxon>Spiruromorpha</taxon>
        <taxon>Filarioidea</taxon>
        <taxon>Onchocercidae</taxon>
        <taxon>Wuchereria</taxon>
    </lineage>
</organism>
<dbReference type="AlphaFoldDB" id="A0AAF5Q458"/>
<comment type="subcellular location">
    <subcellularLocation>
        <location evidence="1">Nucleus</location>
    </subcellularLocation>
</comment>
<protein>
    <recommendedName>
        <fullName evidence="7">DNA repair protein RAD51 homolog 3</fullName>
    </recommendedName>
</protein>
<evidence type="ECO:0000256" key="5">
    <source>
        <dbReference type="ARBA" id="ARBA00023204"/>
    </source>
</evidence>
<dbReference type="Pfam" id="PF04005">
    <property type="entry name" value="Hus1"/>
    <property type="match status" value="1"/>
</dbReference>
<dbReference type="InterPro" id="IPR007150">
    <property type="entry name" value="HUS1/Mec3"/>
</dbReference>
<dbReference type="GO" id="GO:0005657">
    <property type="term" value="C:replication fork"/>
    <property type="evidence" value="ECO:0007669"/>
    <property type="project" value="TreeGrafter"/>
</dbReference>
<dbReference type="InterPro" id="IPR027417">
    <property type="entry name" value="P-loop_NTPase"/>
</dbReference>
<evidence type="ECO:0000259" key="8">
    <source>
        <dbReference type="PROSITE" id="PS50162"/>
    </source>
</evidence>
<proteinExistence type="predicted"/>
<dbReference type="SUPFAM" id="SSF52540">
    <property type="entry name" value="P-loop containing nucleoside triphosphate hydrolases"/>
    <property type="match status" value="1"/>
</dbReference>
<sequence length="503" mass="56169">MELINAYDLYKLEETDELLETGLQSLDALLGGGISPGTFLEIVGLSATGKSQFCMQLAVNLQKNKTKKDSVYVDTEGGFHTKRICDIATNVLKAMEPLESLKYIQVSRCRDLVELTSAIHRLELLVQQNPKIGLVIVDSVAMPLRGENDYALRSRLEISRILSKLAASYRLIVNFQMLIRNGEAHLASALGTSWSHRPNTCFWLCPPDANSRSSSIFLVKSPSAMNGMKFLAVLAESGAADTLSKITEFIAKLCKDKVTLRITSDTMYLLNPSSLANNGNYLQITLNVAEFFSTYIMGGVSEEFNEIYMEVEKDYLFRSMNVKDRSTKIRLVKLGNVPHLKVEQRSCGMTHELPVILIPTKYWKTYDMPTLNNISVALYLPPLSTIRSLVISFKNMGVKYMEIKGNQEGELQFCGDLDMANIVVHFSNLSVVSLDNGHVNNADGPGVLRTVRVDIRAIYLFLRSFSNLFTVSRILLKIVPEKMAVFSVEQNEASLLYIVSGRV</sequence>
<feature type="domain" description="RecA family profile 1" evidence="8">
    <location>
        <begin position="15"/>
        <end position="186"/>
    </location>
</feature>
<keyword evidence="5" id="KW-0234">DNA repair</keyword>
<evidence type="ECO:0000313" key="10">
    <source>
        <dbReference type="WBParaSite" id="mrna-Wban_09846"/>
    </source>
</evidence>
<evidence type="ECO:0000256" key="1">
    <source>
        <dbReference type="ARBA" id="ARBA00004123"/>
    </source>
</evidence>
<dbReference type="InterPro" id="IPR013632">
    <property type="entry name" value="Rad51_C"/>
</dbReference>
<dbReference type="Pfam" id="PF08423">
    <property type="entry name" value="Rad51"/>
    <property type="match status" value="1"/>
</dbReference>
<dbReference type="GO" id="GO:0000400">
    <property type="term" value="F:four-way junction DNA binding"/>
    <property type="evidence" value="ECO:0007669"/>
    <property type="project" value="TreeGrafter"/>
</dbReference>
<evidence type="ECO:0000256" key="7">
    <source>
        <dbReference type="ARBA" id="ARBA00040674"/>
    </source>
</evidence>
<dbReference type="WBParaSite" id="mrna-Wban_09846">
    <property type="protein sequence ID" value="mrna-Wban_09846"/>
    <property type="gene ID" value="Wban_09846"/>
</dbReference>
<keyword evidence="3" id="KW-0227">DNA damage</keyword>
<evidence type="ECO:0000256" key="3">
    <source>
        <dbReference type="ARBA" id="ARBA00022763"/>
    </source>
</evidence>
<dbReference type="PANTHER" id="PTHR46239">
    <property type="entry name" value="DNA REPAIR PROTEIN RAD51 HOMOLOG 3 RAD51C"/>
    <property type="match status" value="1"/>
</dbReference>
<evidence type="ECO:0000256" key="4">
    <source>
        <dbReference type="ARBA" id="ARBA00022840"/>
    </source>
</evidence>
<dbReference type="PROSITE" id="PS50162">
    <property type="entry name" value="RECA_2"/>
    <property type="match status" value="1"/>
</dbReference>
<keyword evidence="6" id="KW-0539">Nucleus</keyword>
<dbReference type="InterPro" id="IPR020588">
    <property type="entry name" value="RecA_ATP-bd"/>
</dbReference>
<reference evidence="9" key="2">
    <citation type="journal article" date="2016" name="Mol. Ecol.">
        <title>Population genomics of the filarial nematode parasite Wuchereria bancrofti from mosquitoes.</title>
        <authorList>
            <person name="Small S.T."/>
            <person name="Reimer L.J."/>
            <person name="Tisch D.J."/>
            <person name="King C.L."/>
            <person name="Christensen B.M."/>
            <person name="Siba P.M."/>
            <person name="Kazura J.W."/>
            <person name="Serre D."/>
            <person name="Zimmerman P.A."/>
        </authorList>
    </citation>
    <scope>NUCLEOTIDE SEQUENCE</scope>
    <source>
        <strain evidence="9">pt0022</strain>
    </source>
</reference>
<dbReference type="GO" id="GO:0033063">
    <property type="term" value="C:Rad51B-Rad51C-Rad51D-XRCC2 complex"/>
    <property type="evidence" value="ECO:0007669"/>
    <property type="project" value="TreeGrafter"/>
</dbReference>
<dbReference type="GO" id="GO:0008821">
    <property type="term" value="F:crossover junction DNA endonuclease activity"/>
    <property type="evidence" value="ECO:0007669"/>
    <property type="project" value="TreeGrafter"/>
</dbReference>
<dbReference type="Proteomes" id="UP000093561">
    <property type="component" value="Unassembled WGS sequence"/>
</dbReference>
<dbReference type="InterPro" id="IPR052093">
    <property type="entry name" value="HR_Repair_Mediator"/>
</dbReference>
<reference evidence="10" key="3">
    <citation type="submission" date="2024-02" db="UniProtKB">
        <authorList>
            <consortium name="WormBaseParasite"/>
        </authorList>
    </citation>
    <scope>IDENTIFICATION</scope>
    <source>
        <strain evidence="10">pt0022</strain>
    </source>
</reference>
<name>A0AAF5Q458_WUCBA</name>
<dbReference type="Gene3D" id="3.70.10.10">
    <property type="match status" value="1"/>
</dbReference>
<dbReference type="GO" id="GO:0000707">
    <property type="term" value="P:meiotic DNA recombinase assembly"/>
    <property type="evidence" value="ECO:0007669"/>
    <property type="project" value="TreeGrafter"/>
</dbReference>
<dbReference type="GO" id="GO:0007131">
    <property type="term" value="P:reciprocal meiotic recombination"/>
    <property type="evidence" value="ECO:0007669"/>
    <property type="project" value="TreeGrafter"/>
</dbReference>
<dbReference type="GO" id="GO:0030896">
    <property type="term" value="C:checkpoint clamp complex"/>
    <property type="evidence" value="ECO:0007669"/>
    <property type="project" value="InterPro"/>
</dbReference>
<dbReference type="GO" id="GO:0140664">
    <property type="term" value="F:ATP-dependent DNA damage sensor activity"/>
    <property type="evidence" value="ECO:0007669"/>
    <property type="project" value="InterPro"/>
</dbReference>
<evidence type="ECO:0000256" key="2">
    <source>
        <dbReference type="ARBA" id="ARBA00022741"/>
    </source>
</evidence>
<keyword evidence="4" id="KW-0067">ATP-binding</keyword>
<dbReference type="GO" id="GO:0033065">
    <property type="term" value="C:Rad51C-XRCC3 complex"/>
    <property type="evidence" value="ECO:0007669"/>
    <property type="project" value="TreeGrafter"/>
</dbReference>